<comment type="caution">
    <text evidence="2">The sequence shown here is derived from an EMBL/GenBank/DDBJ whole genome shotgun (WGS) entry which is preliminary data.</text>
</comment>
<dbReference type="SUPFAM" id="SSF47413">
    <property type="entry name" value="lambda repressor-like DNA-binding domains"/>
    <property type="match status" value="1"/>
</dbReference>
<evidence type="ECO:0000313" key="3">
    <source>
        <dbReference type="Proteomes" id="UP000326641"/>
    </source>
</evidence>
<accession>A0A564WIV1</accession>
<organism evidence="2 3">
    <name type="scientific">Candidatus Defluviicoccus seviourii</name>
    <dbReference type="NCBI Taxonomy" id="2565273"/>
    <lineage>
        <taxon>Bacteria</taxon>
        <taxon>Pseudomonadati</taxon>
        <taxon>Pseudomonadota</taxon>
        <taxon>Alphaproteobacteria</taxon>
        <taxon>Rhodospirillales</taxon>
        <taxon>Rhodospirillaceae</taxon>
        <taxon>Defluviicoccus</taxon>
    </lineage>
</organism>
<proteinExistence type="predicted"/>
<evidence type="ECO:0000313" key="2">
    <source>
        <dbReference type="EMBL" id="VUX47888.1"/>
    </source>
</evidence>
<feature type="domain" description="HTH cro/C1-type" evidence="1">
    <location>
        <begin position="20"/>
        <end position="64"/>
    </location>
</feature>
<dbReference type="InterPro" id="IPR001387">
    <property type="entry name" value="Cro/C1-type_HTH"/>
</dbReference>
<gene>
    <name evidence="2" type="ORF">DF3PA_80048</name>
</gene>
<dbReference type="GO" id="GO:0003677">
    <property type="term" value="F:DNA binding"/>
    <property type="evidence" value="ECO:0007669"/>
    <property type="project" value="InterPro"/>
</dbReference>
<dbReference type="Gene3D" id="1.10.260.40">
    <property type="entry name" value="lambda repressor-like DNA-binding domains"/>
    <property type="match status" value="1"/>
</dbReference>
<dbReference type="EMBL" id="UXAT02000053">
    <property type="protein sequence ID" value="VUX47888.1"/>
    <property type="molecule type" value="Genomic_DNA"/>
</dbReference>
<dbReference type="Proteomes" id="UP000326641">
    <property type="component" value="Unassembled WGS sequence"/>
</dbReference>
<dbReference type="CDD" id="cd00093">
    <property type="entry name" value="HTH_XRE"/>
    <property type="match status" value="1"/>
</dbReference>
<dbReference type="Pfam" id="PF01381">
    <property type="entry name" value="HTH_3"/>
    <property type="match status" value="1"/>
</dbReference>
<dbReference type="SMART" id="SM00530">
    <property type="entry name" value="HTH_XRE"/>
    <property type="match status" value="1"/>
</dbReference>
<evidence type="ECO:0000259" key="1">
    <source>
        <dbReference type="PROSITE" id="PS50943"/>
    </source>
</evidence>
<name>A0A564WIV1_9PROT</name>
<keyword evidence="3" id="KW-1185">Reference proteome</keyword>
<sequence>MDVSQRERLADALRRAGHGSKAALAAVAGVHPSAVRKWLSGDTDPSFSAIAAGCRELSVSLDWLAYGQEPGAPVEIDIPLLIEIGAAVEAALAEAGRELPPLKRLEVAAHHYCDVVGRTRAADPVAIRRLLRLVA</sequence>
<protein>
    <submittedName>
        <fullName evidence="2">Helix-turn-helix XRE-family like protein</fullName>
    </submittedName>
</protein>
<dbReference type="InterPro" id="IPR010982">
    <property type="entry name" value="Lambda_DNA-bd_dom_sf"/>
</dbReference>
<reference evidence="2" key="1">
    <citation type="submission" date="2018-11" db="EMBL/GenBank/DDBJ databases">
        <authorList>
            <person name="Onetto C."/>
        </authorList>
    </citation>
    <scope>NUCLEOTIDE SEQUENCE [LARGE SCALE GENOMIC DNA]</scope>
</reference>
<dbReference type="PROSITE" id="PS50943">
    <property type="entry name" value="HTH_CROC1"/>
    <property type="match status" value="1"/>
</dbReference>
<dbReference type="AlphaFoldDB" id="A0A564WIV1"/>